<evidence type="ECO:0000313" key="3">
    <source>
        <dbReference type="Proteomes" id="UP000197768"/>
    </source>
</evidence>
<dbReference type="CDD" id="cd00027">
    <property type="entry name" value="BRCT"/>
    <property type="match status" value="1"/>
</dbReference>
<dbReference type="AlphaFoldDB" id="A0A246GLF7"/>
<dbReference type="Proteomes" id="UP000197768">
    <property type="component" value="Unassembled WGS sequence"/>
</dbReference>
<evidence type="ECO:0000313" key="2">
    <source>
        <dbReference type="EMBL" id="OWP85283.1"/>
    </source>
</evidence>
<dbReference type="SMART" id="SM00292">
    <property type="entry name" value="BRCT"/>
    <property type="match status" value="1"/>
</dbReference>
<comment type="caution">
    <text evidence="2">The sequence shown here is derived from an EMBL/GenBank/DDBJ whole genome shotgun (WGS) entry which is preliminary data.</text>
</comment>
<sequence length="121" mass="13561">MNLSNKLISILKSKTDLSDKELKNLTEKQGWQIVYSLKEKKDPKIEICFTGFNPNEKEILTELAKSKGFHIAKSITVNLNFLCCGSNAGESKMAKAIKQEVILLSENEFRTLIETGEIPNG</sequence>
<organism evidence="2 3">
    <name type="scientific">Flavobacterium davisii</name>
    <dbReference type="NCBI Taxonomy" id="2906077"/>
    <lineage>
        <taxon>Bacteria</taxon>
        <taxon>Pseudomonadati</taxon>
        <taxon>Bacteroidota</taxon>
        <taxon>Flavobacteriia</taxon>
        <taxon>Flavobacteriales</taxon>
        <taxon>Flavobacteriaceae</taxon>
        <taxon>Flavobacterium</taxon>
    </lineage>
</organism>
<reference evidence="2 3" key="1">
    <citation type="journal article" date="2017" name="Infect. Genet. Evol.">
        <title>Comparative genome analysis of fish pathogen Flavobacterium columnare reveals extensive sequence diversity within the species.</title>
        <authorList>
            <person name="Kayansamruaj P."/>
            <person name="Dong H.T."/>
            <person name="Hirono I."/>
            <person name="Kondo H."/>
            <person name="Senapin S."/>
            <person name="Rodkhum C."/>
        </authorList>
    </citation>
    <scope>NUCLEOTIDE SEQUENCE [LARGE SCALE GENOMIC DNA]</scope>
    <source>
        <strain evidence="2 3">1215</strain>
    </source>
</reference>
<name>A0A246GLF7_9FLAO</name>
<dbReference type="Gene3D" id="3.40.50.10190">
    <property type="entry name" value="BRCT domain"/>
    <property type="match status" value="1"/>
</dbReference>
<protein>
    <recommendedName>
        <fullName evidence="1">BRCT domain-containing protein</fullName>
    </recommendedName>
</protein>
<dbReference type="InterPro" id="IPR036420">
    <property type="entry name" value="BRCT_dom_sf"/>
</dbReference>
<evidence type="ECO:0000259" key="1">
    <source>
        <dbReference type="SMART" id="SM00292"/>
    </source>
</evidence>
<dbReference type="InterPro" id="IPR001357">
    <property type="entry name" value="BRCT_dom"/>
</dbReference>
<dbReference type="SUPFAM" id="SSF52113">
    <property type="entry name" value="BRCT domain"/>
    <property type="match status" value="1"/>
</dbReference>
<accession>A0A246GLF7</accession>
<dbReference type="RefSeq" id="WP_088390071.1">
    <property type="nucleotide sequence ID" value="NZ_MTCZ01000003.1"/>
</dbReference>
<dbReference type="EMBL" id="MTCZ01000003">
    <property type="protein sequence ID" value="OWP85283.1"/>
    <property type="molecule type" value="Genomic_DNA"/>
</dbReference>
<feature type="domain" description="BRCT" evidence="1">
    <location>
        <begin position="39"/>
        <end position="116"/>
    </location>
</feature>
<proteinExistence type="predicted"/>
<dbReference type="Pfam" id="PF00533">
    <property type="entry name" value="BRCT"/>
    <property type="match status" value="1"/>
</dbReference>
<gene>
    <name evidence="2" type="ORF">BWK59_00660</name>
</gene>